<sequence length="287" mass="28729">MRAKPLALTLLPSLLAALCAAPAFAEETPQTATPGTTAASPAAAPTAETEPSPAPSPSPSSETSPSPSGEASVSPSVEESPTEETTEAAASPSEGAGAGEQAKAAETDVAKDTEAKDACPEVPKDAATVTQEQAAAFYKAWKAADCTVPAADTKAAPADPFTTYTEDVTLTADVLTQTGLTYDGVVTLPTSTGSARLLKFSMSTAKLTGLRQTAGGLTLGAAEFGFSGSVVMYAASITGKAFGLLPMTLTPDAPPPLVLPVMMFTDVTVTGTAVTAAKATVSGLDQR</sequence>
<feature type="compositionally biased region" description="Low complexity" evidence="1">
    <location>
        <begin position="27"/>
        <end position="51"/>
    </location>
</feature>
<dbReference type="RefSeq" id="WP_123668926.1">
    <property type="nucleotide sequence ID" value="NZ_RJKE01000001.1"/>
</dbReference>
<keyword evidence="2" id="KW-0732">Signal</keyword>
<gene>
    <name evidence="3" type="ORF">EDD29_7613</name>
</gene>
<evidence type="ECO:0008006" key="5">
    <source>
        <dbReference type="Google" id="ProtNLM"/>
    </source>
</evidence>
<reference evidence="3 4" key="1">
    <citation type="submission" date="2018-11" db="EMBL/GenBank/DDBJ databases">
        <title>Sequencing the genomes of 1000 actinobacteria strains.</title>
        <authorList>
            <person name="Klenk H.-P."/>
        </authorList>
    </citation>
    <scope>NUCLEOTIDE SEQUENCE [LARGE SCALE GENOMIC DNA]</scope>
    <source>
        <strain evidence="3 4">DSM 44254</strain>
    </source>
</reference>
<feature type="compositionally biased region" description="Low complexity" evidence="1">
    <location>
        <begin position="87"/>
        <end position="102"/>
    </location>
</feature>
<accession>A0A3N1D8N0</accession>
<feature type="region of interest" description="Disordered" evidence="1">
    <location>
        <begin position="27"/>
        <end position="124"/>
    </location>
</feature>
<comment type="caution">
    <text evidence="3">The sequence shown here is derived from an EMBL/GenBank/DDBJ whole genome shotgun (WGS) entry which is preliminary data.</text>
</comment>
<feature type="chain" id="PRO_5018324819" description="PT repeat-containing protein" evidence="2">
    <location>
        <begin position="26"/>
        <end position="287"/>
    </location>
</feature>
<evidence type="ECO:0000256" key="1">
    <source>
        <dbReference type="SAM" id="MobiDB-lite"/>
    </source>
</evidence>
<feature type="signal peptide" evidence="2">
    <location>
        <begin position="1"/>
        <end position="25"/>
    </location>
</feature>
<organism evidence="3 4">
    <name type="scientific">Actinocorallia herbida</name>
    <dbReference type="NCBI Taxonomy" id="58109"/>
    <lineage>
        <taxon>Bacteria</taxon>
        <taxon>Bacillati</taxon>
        <taxon>Actinomycetota</taxon>
        <taxon>Actinomycetes</taxon>
        <taxon>Streptosporangiales</taxon>
        <taxon>Thermomonosporaceae</taxon>
        <taxon>Actinocorallia</taxon>
    </lineage>
</organism>
<dbReference type="EMBL" id="RJKE01000001">
    <property type="protein sequence ID" value="ROO89903.1"/>
    <property type="molecule type" value="Genomic_DNA"/>
</dbReference>
<dbReference type="Proteomes" id="UP000272400">
    <property type="component" value="Unassembled WGS sequence"/>
</dbReference>
<proteinExistence type="predicted"/>
<keyword evidence="4" id="KW-1185">Reference proteome</keyword>
<dbReference type="AlphaFoldDB" id="A0A3N1D8N0"/>
<name>A0A3N1D8N0_9ACTN</name>
<feature type="compositionally biased region" description="Basic and acidic residues" evidence="1">
    <location>
        <begin position="103"/>
        <end position="124"/>
    </location>
</feature>
<feature type="compositionally biased region" description="Low complexity" evidence="1">
    <location>
        <begin position="59"/>
        <end position="79"/>
    </location>
</feature>
<dbReference type="OrthoDB" id="3535986at2"/>
<evidence type="ECO:0000256" key="2">
    <source>
        <dbReference type="SAM" id="SignalP"/>
    </source>
</evidence>
<evidence type="ECO:0000313" key="3">
    <source>
        <dbReference type="EMBL" id="ROO89903.1"/>
    </source>
</evidence>
<evidence type="ECO:0000313" key="4">
    <source>
        <dbReference type="Proteomes" id="UP000272400"/>
    </source>
</evidence>
<protein>
    <recommendedName>
        <fullName evidence="5">PT repeat-containing protein</fullName>
    </recommendedName>
</protein>